<dbReference type="InterPro" id="IPR010243">
    <property type="entry name" value="RNA_pol_bsu_bac"/>
</dbReference>
<dbReference type="InterPro" id="IPR019462">
    <property type="entry name" value="DNA-dir_RNA_pol_bsu_external_1"/>
</dbReference>
<dbReference type="GO" id="GO:0003677">
    <property type="term" value="F:DNA binding"/>
    <property type="evidence" value="ECO:0007669"/>
    <property type="project" value="UniProtKB-UniRule"/>
</dbReference>
<dbReference type="InterPro" id="IPR037033">
    <property type="entry name" value="DNA-dir_RNAP_su2_hyb_sf"/>
</dbReference>
<dbReference type="Proteomes" id="UP000604381">
    <property type="component" value="Unassembled WGS sequence"/>
</dbReference>
<evidence type="ECO:0000313" key="15">
    <source>
        <dbReference type="EMBL" id="MBF2735613.1"/>
    </source>
</evidence>
<comment type="function">
    <text evidence="6 8">DNA-dependent RNA polymerase catalyzes the transcription of DNA into RNA using the four ribonucleoside triphosphates as substrates.</text>
</comment>
<feature type="domain" description="RNA polymerase Rpb2" evidence="11">
    <location>
        <begin position="527"/>
        <end position="572"/>
    </location>
</feature>
<dbReference type="GO" id="GO:0006351">
    <property type="term" value="P:DNA-templated transcription"/>
    <property type="evidence" value="ECO:0007669"/>
    <property type="project" value="UniProtKB-UniRule"/>
</dbReference>
<dbReference type="NCBIfam" id="NF001616">
    <property type="entry name" value="PRK00405.1"/>
    <property type="match status" value="1"/>
</dbReference>
<keyword evidence="2 6" id="KW-0808">Transferase</keyword>
<evidence type="ECO:0000256" key="7">
    <source>
        <dbReference type="RuleBase" id="RU000434"/>
    </source>
</evidence>
<keyword evidence="4 6" id="KW-0804">Transcription</keyword>
<dbReference type="Pfam" id="PF04561">
    <property type="entry name" value="RNA_pol_Rpb2_2"/>
    <property type="match status" value="2"/>
</dbReference>
<feature type="domain" description="RNA polymerase Rpb2" evidence="10">
    <location>
        <begin position="1397"/>
        <end position="1469"/>
    </location>
</feature>
<dbReference type="GO" id="GO:0032549">
    <property type="term" value="F:ribonucleoside binding"/>
    <property type="evidence" value="ECO:0007669"/>
    <property type="project" value="InterPro"/>
</dbReference>
<dbReference type="NCBIfam" id="TIGR02013">
    <property type="entry name" value="rpoB"/>
    <property type="match status" value="1"/>
</dbReference>
<dbReference type="GO" id="GO:0000428">
    <property type="term" value="C:DNA-directed RNA polymerase complex"/>
    <property type="evidence" value="ECO:0007669"/>
    <property type="project" value="UniProtKB-KW"/>
</dbReference>
<dbReference type="PROSITE" id="PS01166">
    <property type="entry name" value="RNA_POL_BETA"/>
    <property type="match status" value="1"/>
</dbReference>
<feature type="domain" description="RNA polymerase Rpb2" evidence="11">
    <location>
        <begin position="167"/>
        <end position="233"/>
    </location>
</feature>
<evidence type="ECO:0000259" key="11">
    <source>
        <dbReference type="Pfam" id="PF04561"/>
    </source>
</evidence>
<evidence type="ECO:0000259" key="13">
    <source>
        <dbReference type="Pfam" id="PF04565"/>
    </source>
</evidence>
<accession>A0A930UDL2</accession>
<keyword evidence="1 6" id="KW-0240">DNA-directed RNA polymerase</keyword>
<dbReference type="EMBL" id="JADHEI010000044">
    <property type="protein sequence ID" value="MBF2735613.1"/>
    <property type="molecule type" value="Genomic_DNA"/>
</dbReference>
<dbReference type="Pfam" id="PF04565">
    <property type="entry name" value="RNA_pol_Rpb2_3"/>
    <property type="match status" value="1"/>
</dbReference>
<dbReference type="Gene3D" id="2.40.270.10">
    <property type="entry name" value="DNA-directed RNA polymerase, subunit 2, domain 6"/>
    <property type="match status" value="2"/>
</dbReference>
<dbReference type="InterPro" id="IPR014724">
    <property type="entry name" value="RNA_pol_RPB2_OB-fold"/>
</dbReference>
<comment type="catalytic activity">
    <reaction evidence="5 6 8">
        <text>RNA(n) + a ribonucleoside 5'-triphosphate = RNA(n+1) + diphosphate</text>
        <dbReference type="Rhea" id="RHEA:21248"/>
        <dbReference type="Rhea" id="RHEA-COMP:14527"/>
        <dbReference type="Rhea" id="RHEA-COMP:17342"/>
        <dbReference type="ChEBI" id="CHEBI:33019"/>
        <dbReference type="ChEBI" id="CHEBI:61557"/>
        <dbReference type="ChEBI" id="CHEBI:140395"/>
        <dbReference type="EC" id="2.7.7.6"/>
    </reaction>
</comment>
<dbReference type="InterPro" id="IPR042107">
    <property type="entry name" value="DNA-dir_RNA_pol_bsu_ext_1_sf"/>
</dbReference>
<evidence type="ECO:0000256" key="8">
    <source>
        <dbReference type="RuleBase" id="RU363031"/>
    </source>
</evidence>
<evidence type="ECO:0000256" key="4">
    <source>
        <dbReference type="ARBA" id="ARBA00023163"/>
    </source>
</evidence>
<evidence type="ECO:0000259" key="10">
    <source>
        <dbReference type="Pfam" id="PF04560"/>
    </source>
</evidence>
<protein>
    <recommendedName>
        <fullName evidence="6 8">DNA-directed RNA polymerase subunit beta</fullName>
        <shortName evidence="6">RNAP subunit beta</shortName>
        <ecNumber evidence="6 8">2.7.7.6</ecNumber>
    </recommendedName>
    <alternativeName>
        <fullName evidence="6">RNA polymerase subunit beta</fullName>
    </alternativeName>
    <alternativeName>
        <fullName evidence="6">Transcriptase subunit beta</fullName>
    </alternativeName>
</protein>
<dbReference type="InterPro" id="IPR007641">
    <property type="entry name" value="RNA_pol_Rpb2_7"/>
</dbReference>
<dbReference type="Gene3D" id="2.40.50.150">
    <property type="match status" value="1"/>
</dbReference>
<evidence type="ECO:0000256" key="2">
    <source>
        <dbReference type="ARBA" id="ARBA00022679"/>
    </source>
</evidence>
<dbReference type="SUPFAM" id="SSF64484">
    <property type="entry name" value="beta and beta-prime subunits of DNA dependent RNA-polymerase"/>
    <property type="match status" value="1"/>
</dbReference>
<dbReference type="Pfam" id="PF04563">
    <property type="entry name" value="RNA_pol_Rpb2_1"/>
    <property type="match status" value="1"/>
</dbReference>
<evidence type="ECO:0000259" key="12">
    <source>
        <dbReference type="Pfam" id="PF04563"/>
    </source>
</evidence>
<dbReference type="GO" id="GO:0003899">
    <property type="term" value="F:DNA-directed RNA polymerase activity"/>
    <property type="evidence" value="ECO:0007669"/>
    <property type="project" value="UniProtKB-UniRule"/>
</dbReference>
<dbReference type="Gene3D" id="2.40.50.100">
    <property type="match status" value="1"/>
</dbReference>
<dbReference type="Pfam" id="PF10385">
    <property type="entry name" value="RNA_pol_Rpb2_45"/>
    <property type="match status" value="1"/>
</dbReference>
<dbReference type="InterPro" id="IPR015712">
    <property type="entry name" value="DNA-dir_RNA_pol_su2"/>
</dbReference>
<evidence type="ECO:0000256" key="5">
    <source>
        <dbReference type="ARBA" id="ARBA00048552"/>
    </source>
</evidence>
<dbReference type="HAMAP" id="MF_01321">
    <property type="entry name" value="RNApol_bact_RpoB"/>
    <property type="match status" value="1"/>
</dbReference>
<comment type="subunit">
    <text evidence="6 8">The RNAP catalytic core consists of 2 alpha, 1 beta, 1 beta' and 1 omega subunit. When a sigma factor is associated with the core the holoenzyme is formed, which can initiate transcription.</text>
</comment>
<gene>
    <name evidence="6 15" type="primary">rpoB</name>
    <name evidence="15" type="ORF">ISN26_06005</name>
</gene>
<dbReference type="Pfam" id="PF04560">
    <property type="entry name" value="RNA_pol_Rpb2_7"/>
    <property type="match status" value="1"/>
</dbReference>
<comment type="caution">
    <text evidence="15">The sequence shown here is derived from an EMBL/GenBank/DDBJ whole genome shotgun (WGS) entry which is preliminary data.</text>
</comment>
<evidence type="ECO:0000313" key="16">
    <source>
        <dbReference type="Proteomes" id="UP000604381"/>
    </source>
</evidence>
<dbReference type="Gene3D" id="3.90.1100.10">
    <property type="match status" value="2"/>
</dbReference>
<dbReference type="Gene3D" id="2.30.150.10">
    <property type="entry name" value="DNA-directed RNA polymerase, beta subunit, external 1 domain"/>
    <property type="match status" value="1"/>
</dbReference>
<feature type="domain" description="DNA-directed RNA polymerase beta subunit external 1" evidence="14">
    <location>
        <begin position="709"/>
        <end position="772"/>
    </location>
</feature>
<feature type="domain" description="DNA-directed RNA polymerase subunit 2 hybrid-binding" evidence="9">
    <location>
        <begin position="836"/>
        <end position="1394"/>
    </location>
</feature>
<dbReference type="Gene3D" id="3.90.1800.10">
    <property type="entry name" value="RNA polymerase alpha subunit dimerisation domain"/>
    <property type="match status" value="1"/>
</dbReference>
<dbReference type="InterPro" id="IPR007644">
    <property type="entry name" value="RNA_pol_bsu_protrusion"/>
</dbReference>
<feature type="domain" description="RNA polymerase Rpb2" evidence="13">
    <location>
        <begin position="631"/>
        <end position="697"/>
    </location>
</feature>
<dbReference type="InterPro" id="IPR007645">
    <property type="entry name" value="RNA_pol_Rpb2_3"/>
</dbReference>
<dbReference type="EC" id="2.7.7.6" evidence="6 8"/>
<keyword evidence="16" id="KW-1185">Reference proteome</keyword>
<dbReference type="InterPro" id="IPR007120">
    <property type="entry name" value="DNA-dir_RNAP_su2_dom"/>
</dbReference>
<reference evidence="15" key="1">
    <citation type="submission" date="2020-10" db="EMBL/GenBank/DDBJ databases">
        <title>An improved Amphimedon queenslandica hologenome assembly reveals how three proteobacterial symbionts can extend the metabolic phenotypic of their marine sponge host.</title>
        <authorList>
            <person name="Degnan B."/>
            <person name="Degnan S."/>
            <person name="Xiang X."/>
        </authorList>
    </citation>
    <scope>NUCLEOTIDE SEQUENCE</scope>
    <source>
        <strain evidence="15">AqS2</strain>
    </source>
</reference>
<keyword evidence="3 6" id="KW-0548">Nucleotidyltransferase</keyword>
<evidence type="ECO:0000256" key="3">
    <source>
        <dbReference type="ARBA" id="ARBA00022695"/>
    </source>
</evidence>
<name>A0A930UDL2_9GAMM</name>
<proteinExistence type="inferred from homology"/>
<evidence type="ECO:0000256" key="6">
    <source>
        <dbReference type="HAMAP-Rule" id="MF_01321"/>
    </source>
</evidence>
<dbReference type="PANTHER" id="PTHR20856">
    <property type="entry name" value="DNA-DIRECTED RNA POLYMERASE I SUBUNIT 2"/>
    <property type="match status" value="1"/>
</dbReference>
<dbReference type="InterPro" id="IPR037034">
    <property type="entry name" value="RNA_pol_Rpb2_2_sf"/>
</dbReference>
<dbReference type="InterPro" id="IPR007121">
    <property type="entry name" value="RNA_pol_bsu_CS"/>
</dbReference>
<organism evidence="15 16">
    <name type="scientific">Candidatus Amphirhobacter heronislandensis</name>
    <dbReference type="NCBI Taxonomy" id="1732024"/>
    <lineage>
        <taxon>Bacteria</taxon>
        <taxon>Pseudomonadati</taxon>
        <taxon>Pseudomonadota</taxon>
        <taxon>Gammaproteobacteria</taxon>
        <taxon>Candidatus Tethybacterales</taxon>
        <taxon>Candidatus Tethybacteraceae</taxon>
        <taxon>Candidatus Amphirhobacter</taxon>
    </lineage>
</organism>
<comment type="similarity">
    <text evidence="6 7">Belongs to the RNA polymerase beta chain family.</text>
</comment>
<feature type="domain" description="RNA polymerase beta subunit protrusion" evidence="12">
    <location>
        <begin position="27"/>
        <end position="618"/>
    </location>
</feature>
<dbReference type="CDD" id="cd00653">
    <property type="entry name" value="RNA_pol_B_RPB2"/>
    <property type="match status" value="1"/>
</dbReference>
<evidence type="ECO:0000259" key="9">
    <source>
        <dbReference type="Pfam" id="PF00562"/>
    </source>
</evidence>
<dbReference type="Pfam" id="PF00562">
    <property type="entry name" value="RNA_pol_Rpb2_6"/>
    <property type="match status" value="1"/>
</dbReference>
<evidence type="ECO:0000256" key="1">
    <source>
        <dbReference type="ARBA" id="ARBA00022478"/>
    </source>
</evidence>
<dbReference type="Gene3D" id="3.90.1110.10">
    <property type="entry name" value="RNA polymerase Rpb2, domain 2"/>
    <property type="match status" value="3"/>
</dbReference>
<evidence type="ECO:0000259" key="14">
    <source>
        <dbReference type="Pfam" id="PF10385"/>
    </source>
</evidence>
<dbReference type="InterPro" id="IPR007642">
    <property type="entry name" value="RNA_pol_Rpb2_2"/>
</dbReference>
<sequence>MSLNFTQKRRPRATFGRHQADVEIPYLLQMQKNLYARFLQKDVARDKREDYGLQKAFNRMFPLESNNGLVEMTFHGYELEDPMFSVRECKERNLSYNAKIKVHFKLHIRSREDRSKVKEVREEKGVYMGEIPLMTDNGSFVINGTEKVIVSQLHRAPGVYFMRGDVRQQQSGRIGYLARIIPNSGSWLDLEFDAKGHLHFRIDKRRKMYITLLLRALGYENRDIIEEFYDSETFVLGAAAEAGAEQQAVNDYRLQPLLIKGMSLPFDIVKPGGGLVVKAGSRIKESDIRKLAELGIESQKVTDDYIVDGADKSVSRRAWEEIVDPNSGEVLVQVNDKITHETLAALRKCGITELKTIYSNIYDCNQNIATTLRFQESDFPCNSIDKAREIIFKHLRPGDPTKPPEVIAKAFNSTFFDPERFNMSKVGRMKMNRRLGHGVEVRPTRLKDHVHEERPAMEWCVLAQRNQKARMMPKFEELRAEIDPGQLSDEMLRLALRDIKDEGPRVLAWHLEEAAAAKLKKRLDAIGLVASVREQNVLSREDIVNTIKTLINLVNRRGAVDDIDSLGNRRIRMVGEFIQQEYENGLKRFHRAIMDRMQQVDSDNLKPSDLANAKTIGQSVREFFNSNQLSQFMDQTNPLAEITHKRRVSALGVGGLQRDRAGFEVRDVHPTHYGRLCPIETPEGGNIGLINSFALFADTNEYGFITTPYLVVEDGRVSDEIAWLSSADEAGLSIAQANSKVDAKGRFSDERVTCRRDGEFTTARPADIDYMDLVPSQIASVAASLIPFLEHDDSNRALMGSNMQRQAVPSLRPQKPLVGTGIEEKVSADSGQAVQARRSGVIDFVDASRIVVRTDEAGDDDFGVDIYNLTKYMRSNQNTTISQRPIVGTGDKVVAGDTIADSAASDNGELALGQNVLVAFMPWYGYNFEDSILVSERMVIDDRFTSVHIEEETCKARDTRNGAEQITRDIPNQADKALAYLDESGIIQVGTEVEPGDILVGKVTPKVEAQQTPEERLLKAIFGNKGEDVKDTSLKMRMGSRSTVVDVKVFTANAAERDERALAIIRQELAALKKDQNDKMNIYVENSDYERAKIAVGQTAAKAVKGSLKAGTKVTAAWWKKATSEQKLALSLKDEKAQRALEAIDARIRKLQKSLDEEFRVQKRKLERNDELQPGVNKSIKVYLATKRRLNVGDKMAGRHGNKGVVSRIVPVEDMPYLADGTPVDIVLNPLGVPSRMNIGQILETHLGLAAKELGRQIGERLELERAKAIKELRAVLPKIYARKKMARPLDFADYSDAELLAAARRLQDGVPFATPIFDGATEEDIVSMLGQAGLPETGQMQLFDGRTGDPYDRPVTVGYKYMFKLHHLVDEKMHARSTGSYSLVTQQPLGGKAHGGGQRLGEMEVWALEAYGAAYTLWEMLTVKSDDRTGRNRIYETITKGDVSLEPGTPESFKVLKSELRALCIDFEEE</sequence>